<feature type="compositionally biased region" description="Polar residues" evidence="1">
    <location>
        <begin position="9"/>
        <end position="24"/>
    </location>
</feature>
<dbReference type="Gene3D" id="2.130.10.10">
    <property type="entry name" value="YVTN repeat-like/Quinoprotein amine dehydrogenase"/>
    <property type="match status" value="1"/>
</dbReference>
<organism evidence="2">
    <name type="scientific">Aureobasidium pullulans</name>
    <name type="common">Black yeast</name>
    <name type="synonym">Pullularia pullulans</name>
    <dbReference type="NCBI Taxonomy" id="5580"/>
    <lineage>
        <taxon>Eukaryota</taxon>
        <taxon>Fungi</taxon>
        <taxon>Dikarya</taxon>
        <taxon>Ascomycota</taxon>
        <taxon>Pezizomycotina</taxon>
        <taxon>Dothideomycetes</taxon>
        <taxon>Dothideomycetidae</taxon>
        <taxon>Dothideales</taxon>
        <taxon>Saccotheciaceae</taxon>
        <taxon>Aureobasidium</taxon>
    </lineage>
</organism>
<dbReference type="AlphaFoldDB" id="A0A4S9DAL2"/>
<sequence length="673" mass="74760">MSDPDTRNHPSYSGHSLRRGSTVQGLRFDSRMIRSRRGSAISSLGQTPYPCDHLPGHLEDSDHGGVSLTWTSTDAFLDTGHHSRRLHFSGETTEASWDATEGGVGITTQADFYESRLHSHSHSNTHGRPPGHFINNEFMTTRYQQVATDSQVSHIGHTLTNSAIELPPAHLATTPTVFPSSPVEAPSTRWPANDTTLTIPSAQPPQELHHDASAWVDYDVGEFLDHWDIQYHMGEAGLMHIDDQRKAQWKLQGQIPFKNYDLQGLDWAALNTTRSQARLARKMLYPLRYTWTPPATYDEHSVCRQQRMYASKDFYPHHKASHSHGQLRNVLAARSRNDVFYASKSKVMHTALSCPAYTNVVVNFSGASTNPNQAGDTHITTIAVSPATDFDGYYSDAVLVTGGLEGEYSVLNLNSTLGDRPIEGFVTVAEQKETTHVHVLSHRRTGALGAAFCSNDRKVRLLDIDTNSWSGVFEYENQINCAATSPDGRLRMIVGDTCETLITDAERGDVLFRTRQHTGYGFACAWAADGWHVATGSEDGKVVVYDARRWDNPLAALACEMSCARSLHFTTSKRGGASLVVAESDDIVSVYDAMNWHDKQTIDFFGSVVGAVSVDDGQELIIANGDETVGGLMVFERRHHIPDEQDDFDHQHFDGREDHHSRRRGIGFDDLML</sequence>
<dbReference type="InterPro" id="IPR001680">
    <property type="entry name" value="WD40_rpt"/>
</dbReference>
<dbReference type="SUPFAM" id="SSF50978">
    <property type="entry name" value="WD40 repeat-like"/>
    <property type="match status" value="1"/>
</dbReference>
<gene>
    <name evidence="2" type="ORF">D6D13_00776</name>
</gene>
<dbReference type="InterPro" id="IPR015943">
    <property type="entry name" value="WD40/YVTN_repeat-like_dom_sf"/>
</dbReference>
<dbReference type="PANTHER" id="PTHR43991:SF12">
    <property type="entry name" value="WD REPEAT PROTEIN (AFU_ORTHOLOGUE AFUA_8G05640)"/>
    <property type="match status" value="1"/>
</dbReference>
<dbReference type="InterPro" id="IPR036322">
    <property type="entry name" value="WD40_repeat_dom_sf"/>
</dbReference>
<accession>A0A4S9DAL2</accession>
<evidence type="ECO:0000313" key="2">
    <source>
        <dbReference type="EMBL" id="THX17471.1"/>
    </source>
</evidence>
<dbReference type="EMBL" id="QZAS01000002">
    <property type="protein sequence ID" value="THX17471.1"/>
    <property type="molecule type" value="Genomic_DNA"/>
</dbReference>
<dbReference type="PANTHER" id="PTHR43991">
    <property type="entry name" value="WD REPEAT PROTEIN (AFU_ORTHOLOGUE AFUA_8G05640)-RELATED"/>
    <property type="match status" value="1"/>
</dbReference>
<comment type="caution">
    <text evidence="2">The sequence shown here is derived from an EMBL/GenBank/DDBJ whole genome shotgun (WGS) entry which is preliminary data.</text>
</comment>
<reference evidence="2" key="1">
    <citation type="submission" date="2018-10" db="EMBL/GenBank/DDBJ databases">
        <title>Fifty Aureobasidium pullulans genomes reveal a recombining polyextremotolerant generalist.</title>
        <authorList>
            <person name="Gostincar C."/>
            <person name="Turk M."/>
            <person name="Zajc J."/>
            <person name="Gunde-Cimerman N."/>
        </authorList>
    </citation>
    <scope>NUCLEOTIDE SEQUENCE [LARGE SCALE GENOMIC DNA]</scope>
    <source>
        <strain evidence="2">EXF-10085</strain>
    </source>
</reference>
<feature type="region of interest" description="Disordered" evidence="1">
    <location>
        <begin position="1"/>
        <end position="25"/>
    </location>
</feature>
<proteinExistence type="predicted"/>
<evidence type="ECO:0000256" key="1">
    <source>
        <dbReference type="SAM" id="MobiDB-lite"/>
    </source>
</evidence>
<dbReference type="SMART" id="SM00320">
    <property type="entry name" value="WD40"/>
    <property type="match status" value="1"/>
</dbReference>
<name>A0A4S9DAL2_AURPU</name>
<protein>
    <submittedName>
        <fullName evidence="2">WD40 repeat-like protein</fullName>
    </submittedName>
</protein>